<dbReference type="FunFam" id="2.30.29.30:FF:000121">
    <property type="entry name" value="T cell lymphoma invasion and metastasis 1"/>
    <property type="match status" value="1"/>
</dbReference>
<dbReference type="Gene3D" id="6.10.140.680">
    <property type="match status" value="1"/>
</dbReference>
<dbReference type="Gene3D" id="2.30.42.10">
    <property type="match status" value="1"/>
</dbReference>
<dbReference type="InterPro" id="IPR043537">
    <property type="entry name" value="Tiam1/Tiam2/Sif"/>
</dbReference>
<dbReference type="GeneID" id="102170463"/>
<feature type="compositionally biased region" description="Acidic residues" evidence="8">
    <location>
        <begin position="977"/>
        <end position="990"/>
    </location>
</feature>
<feature type="compositionally biased region" description="Low complexity" evidence="8">
    <location>
        <begin position="367"/>
        <end position="379"/>
    </location>
</feature>
<dbReference type="PROSITE" id="PS00741">
    <property type="entry name" value="DH_1"/>
    <property type="match status" value="1"/>
</dbReference>
<evidence type="ECO:0000256" key="5">
    <source>
        <dbReference type="ARBA" id="ARBA00023288"/>
    </source>
</evidence>
<evidence type="ECO:0000256" key="6">
    <source>
        <dbReference type="ARBA" id="ARBA00061368"/>
    </source>
</evidence>
<sequence>MGNAESQNVVHEFYGDKHAVLGRKHTSRSLRLSHKARRTRHASSGKVIHRNSEVSTRSSSTPSIPQSLAENGLEPFSQEGTLEDFGSPIWVDRVDMGLRPVSYTDSSVAPSVDSSIVLTAASVQSMPDSEDSRLFRDDATYLAEGGRRQRPYASNGPAFMETASFKKKRSKSADIWREDSLEFSLSDLSQEHLTSNEEILGSAEEKDCEEAPAMETRASPRQLSACQRANSLGDLYAQKNSGVTANGGPRSKLAGYCRNLVSDIPDLANHKMPPAAAEEALPYSNYNTLPCRKSHCLSEGATNPQISHSSSMQGRRAKTTQDVNAGEGSEFADSGIEGAATDTDLLSRRSNATNSSYSPPTGRAFVGSDSGSSSAGDAARQGVYENFRRELEMSTANSGSLEEAGSAHSDEQSSGTLSSPGQSDILLTAARGTVRKAGALAVKNFLVHKKNKKVESATRRKWKHYWVSLKGCTLFFYEGDGRSGIDHNSVPKHAVWVENSIVQAVPEHPKKDFVFCLSNSLGDAFLFQTTSQTELENWITAIHSACAAAVARHHHKEDTLRLLKSEIKKLEQKIDMDEKMKKMGEMQLSSVTDSKKKKTILDQIFVWEQNLEQFQMDLFRYRCYLASLQGGELPNPKRLLAFASRPTKVAMGRLGIFSVSSFHALVAARTGETGVRRRTQAMSRSASKRRSRFSSLWGLDTTSKKKQGRPSINQVFGEGTEAVKKSLEGIFDDTVPDGKREKEMVLPAVHQHNPDCDIWVHEYFTPSWFCLPNNQPALTVVRPGDTARDTLELICKAHKLDHSAHYLRLKFLIENKIQYYVPKPEEDIYELLYKEIEICPKVTQNIQIEKSDTAGDNYGFSLSSVEEDGVRRLYVNSVKETGLASKKGLKAGDEILEINKRAAGTLNSSVLRDFLAQPSLGLLVRTCPELEGGAELLENPPHRLDGPADLGESPLAFLSSDTGHSLCSEQGGSAEAAPEEAEGPDLESSDDTDHSSKSTEQVAAFCRSLHEMKPSDPSPSPQDSTGPQLAAMRQLTDADKLRKVICELLETERTYVKDLNCLMERYLKPLQKETFLTQDELDVLFGNLTEMVEFQVEFLKTLEDGVRLVPDLEKLEKVDQFKKVLFSLGGSFLYYADRFKLYSAFCASHTKVPKVLVKAKTDAAFKAFLDAQNPKQQHSSTLESYLIKPIQRILKYPLLLKELFALTDAESEEHYHLDVAIKTMNKVASHINEMQKIHEEFGAVFDQLIAEQTGEKKEVADLSMGDLLLHTTVIWPNPPASLGKWKKEPELAAFVFKTAVVLVYKDGTKQKKKLVGSHRLSIYEDWDPFRFRHMIPTEALQVRALASADAEANAVCEIVHVKSESEGRPERVFHLCCSSPESRKDFLKAVHSILRDKHRRQLLKTESLPSSQQYVPFGGKRLCALKGARPAMSRAVSAPSKSLGRRRRRLARNRFTIDSDAISASSPEKDPQQTPGGGDTDRWVEEQFDLAQYEEQDDIKETDILSDDDEFCESAKGAAADRDLQERLQAASITQRERGRKPLDSHASRMMQLKKQAALSGINGGPESTSEEVIWVRREDFAPSRKLNTEI</sequence>
<dbReference type="Pfam" id="PF02196">
    <property type="entry name" value="RBD"/>
    <property type="match status" value="1"/>
</dbReference>
<feature type="compositionally biased region" description="Low complexity" evidence="8">
    <location>
        <begin position="53"/>
        <end position="67"/>
    </location>
</feature>
<dbReference type="GO" id="GO:0044291">
    <property type="term" value="C:cell-cell contact zone"/>
    <property type="evidence" value="ECO:0007669"/>
    <property type="project" value="Ensembl"/>
</dbReference>
<dbReference type="PROSITE" id="PS50106">
    <property type="entry name" value="PDZ"/>
    <property type="match status" value="1"/>
</dbReference>
<feature type="region of interest" description="Disordered" evidence="8">
    <location>
        <begin position="934"/>
        <end position="1000"/>
    </location>
</feature>
<dbReference type="OMA" id="DACNADF"/>
<dbReference type="Ensembl" id="ENSCHIT00000026346.1">
    <property type="protein sequence ID" value="ENSCHIP00000018531.1"/>
    <property type="gene ID" value="ENSCHIG00000017920.1"/>
</dbReference>
<keyword evidence="2" id="KW-0344">Guanine-nucleotide releasing factor</keyword>
<name>A0A452F2C0_CAPHI</name>
<dbReference type="SMART" id="SM00325">
    <property type="entry name" value="RhoGEF"/>
    <property type="match status" value="1"/>
</dbReference>
<dbReference type="CDD" id="cd00160">
    <property type="entry name" value="RhoGEF"/>
    <property type="match status" value="1"/>
</dbReference>
<dbReference type="GO" id="GO:0035567">
    <property type="term" value="P:non-canonical Wnt signaling pathway"/>
    <property type="evidence" value="ECO:0007669"/>
    <property type="project" value="Ensembl"/>
</dbReference>
<dbReference type="SUPFAM" id="SSF50156">
    <property type="entry name" value="PDZ domain-like"/>
    <property type="match status" value="1"/>
</dbReference>
<dbReference type="InterPro" id="IPR000219">
    <property type="entry name" value="DH_dom"/>
</dbReference>
<dbReference type="RefSeq" id="XP_017903972.1">
    <property type="nucleotide sequence ID" value="XM_018048483.1"/>
</dbReference>
<dbReference type="InterPro" id="IPR011993">
    <property type="entry name" value="PH-like_dom_sf"/>
</dbReference>
<proteinExistence type="inferred from homology"/>
<dbReference type="SMART" id="SM00455">
    <property type="entry name" value="RBD"/>
    <property type="match status" value="1"/>
</dbReference>
<dbReference type="GO" id="GO:0007160">
    <property type="term" value="P:cell-matrix adhesion"/>
    <property type="evidence" value="ECO:0007669"/>
    <property type="project" value="Ensembl"/>
</dbReference>
<evidence type="ECO:0000259" key="9">
    <source>
        <dbReference type="PROSITE" id="PS50003"/>
    </source>
</evidence>
<dbReference type="GO" id="GO:0016601">
    <property type="term" value="P:Rac protein signal transduction"/>
    <property type="evidence" value="ECO:0007669"/>
    <property type="project" value="Ensembl"/>
</dbReference>
<dbReference type="GO" id="GO:0030335">
    <property type="term" value="P:positive regulation of cell migration"/>
    <property type="evidence" value="ECO:0007669"/>
    <property type="project" value="Ensembl"/>
</dbReference>
<evidence type="ECO:0000313" key="14">
    <source>
        <dbReference type="Proteomes" id="UP000291000"/>
    </source>
</evidence>
<evidence type="ECO:0000259" key="12">
    <source>
        <dbReference type="PROSITE" id="PS50898"/>
    </source>
</evidence>
<evidence type="ECO:0000259" key="10">
    <source>
        <dbReference type="PROSITE" id="PS50010"/>
    </source>
</evidence>
<keyword evidence="5" id="KW-0449">Lipoprotein</keyword>
<dbReference type="InterPro" id="IPR001478">
    <property type="entry name" value="PDZ"/>
</dbReference>
<dbReference type="Pfam" id="PF23014">
    <property type="entry name" value="PH_Tiam1"/>
    <property type="match status" value="1"/>
</dbReference>
<dbReference type="PANTHER" id="PTHR46001:SF1">
    <property type="entry name" value="RHO GUANINE NUCLEOTIDE EXCHANGE FACTOR TIAM1"/>
    <property type="match status" value="1"/>
</dbReference>
<dbReference type="GO" id="GO:0005829">
    <property type="term" value="C:cytosol"/>
    <property type="evidence" value="ECO:0007669"/>
    <property type="project" value="Ensembl"/>
</dbReference>
<dbReference type="PROSITE" id="PS50010">
    <property type="entry name" value="DH_2"/>
    <property type="match status" value="1"/>
</dbReference>
<dbReference type="CTD" id="7074"/>
<dbReference type="GO" id="GO:0005085">
    <property type="term" value="F:guanyl-nucleotide exchange factor activity"/>
    <property type="evidence" value="ECO:0007669"/>
    <property type="project" value="UniProtKB-KW"/>
</dbReference>
<feature type="domain" description="DH" evidence="10">
    <location>
        <begin position="1040"/>
        <end position="1234"/>
    </location>
</feature>
<dbReference type="Ensembl" id="ENSCHIT00000026368.1">
    <property type="protein sequence ID" value="ENSCHIP00000018553.1"/>
    <property type="gene ID" value="ENSCHIG00000017920.1"/>
</dbReference>
<feature type="domain" description="PH" evidence="9">
    <location>
        <begin position="439"/>
        <end position="547"/>
    </location>
</feature>
<dbReference type="PANTHER" id="PTHR46001">
    <property type="entry name" value="TIAM (MAMMALIAN TUMOR INVASION AND METASTASIS FACTOR) HOMOLOG"/>
    <property type="match status" value="1"/>
</dbReference>
<dbReference type="Pfam" id="PF18385">
    <property type="entry name" value="Tiam_CC_Ex"/>
    <property type="match status" value="1"/>
</dbReference>
<keyword evidence="7" id="KW-0175">Coiled coil</keyword>
<feature type="compositionally biased region" description="Polar residues" evidence="8">
    <location>
        <begin position="959"/>
        <end position="971"/>
    </location>
</feature>
<dbReference type="Pfam" id="PF00595">
    <property type="entry name" value="PDZ"/>
    <property type="match status" value="1"/>
</dbReference>
<dbReference type="GO" id="GO:0008284">
    <property type="term" value="P:positive regulation of cell population proliferation"/>
    <property type="evidence" value="ECO:0007669"/>
    <property type="project" value="Ensembl"/>
</dbReference>
<dbReference type="EMBL" id="LWLT01000001">
    <property type="status" value="NOT_ANNOTATED_CDS"/>
    <property type="molecule type" value="Genomic_DNA"/>
</dbReference>
<dbReference type="InterPro" id="IPR003116">
    <property type="entry name" value="RBD_dom"/>
</dbReference>
<dbReference type="InterPro" id="IPR001331">
    <property type="entry name" value="GDS_CDC24_CS"/>
</dbReference>
<dbReference type="SUPFAM" id="SSF50729">
    <property type="entry name" value="PH domain-like"/>
    <property type="match status" value="2"/>
</dbReference>
<feature type="domain" description="RBD" evidence="12">
    <location>
        <begin position="765"/>
        <end position="832"/>
    </location>
</feature>
<feature type="region of interest" description="Disordered" evidence="8">
    <location>
        <begin position="394"/>
        <end position="422"/>
    </location>
</feature>
<dbReference type="InterPro" id="IPR001849">
    <property type="entry name" value="PH_domain"/>
</dbReference>
<dbReference type="OrthoDB" id="8059989at2759"/>
<keyword evidence="14" id="KW-1185">Reference proteome</keyword>
<reference evidence="13" key="2">
    <citation type="submission" date="2025-05" db="UniProtKB">
        <authorList>
            <consortium name="Ensembl"/>
        </authorList>
    </citation>
    <scope>IDENTIFICATION</scope>
</reference>
<dbReference type="InterPro" id="IPR035899">
    <property type="entry name" value="DBL_dom_sf"/>
</dbReference>
<accession>A0A452F2C0</accession>
<dbReference type="Pfam" id="PF00621">
    <property type="entry name" value="RhoGEF"/>
    <property type="match status" value="1"/>
</dbReference>
<dbReference type="Bgee" id="ENSCHIG00000017920">
    <property type="expression patterns" value="Expressed in cerebellum and 16 other cell types or tissues"/>
</dbReference>
<evidence type="ECO:0000313" key="13">
    <source>
        <dbReference type="Ensembl" id="ENSCHIP00000018531.1"/>
    </source>
</evidence>
<dbReference type="SMART" id="SM00228">
    <property type="entry name" value="PDZ"/>
    <property type="match status" value="1"/>
</dbReference>
<comment type="similarity">
    <text evidence="6">Belongs to the TIAM family.</text>
</comment>
<dbReference type="RefSeq" id="XP_017903869.1">
    <property type="nucleotide sequence ID" value="XM_018048380.1"/>
</dbReference>
<dbReference type="GO" id="GO:0016477">
    <property type="term" value="P:cell migration"/>
    <property type="evidence" value="ECO:0007669"/>
    <property type="project" value="Ensembl"/>
</dbReference>
<dbReference type="KEGG" id="chx:102170463"/>
<dbReference type="GO" id="GO:0065003">
    <property type="term" value="P:protein-containing complex assembly"/>
    <property type="evidence" value="ECO:0007669"/>
    <property type="project" value="Ensembl"/>
</dbReference>
<dbReference type="Gene3D" id="1.20.900.10">
    <property type="entry name" value="Dbl homology (DH) domain"/>
    <property type="match status" value="1"/>
</dbReference>
<dbReference type="InterPro" id="IPR055230">
    <property type="entry name" value="PH_Tiam1/2"/>
</dbReference>
<dbReference type="Pfam" id="PF00169">
    <property type="entry name" value="PH"/>
    <property type="match status" value="1"/>
</dbReference>
<evidence type="ECO:0000256" key="4">
    <source>
        <dbReference type="ARBA" id="ARBA00022737"/>
    </source>
</evidence>
<evidence type="ECO:0000259" key="11">
    <source>
        <dbReference type="PROSITE" id="PS50106"/>
    </source>
</evidence>
<dbReference type="Proteomes" id="UP000291000">
    <property type="component" value="Chromosome 1"/>
</dbReference>
<gene>
    <name evidence="13" type="primary">TIAM1</name>
</gene>
<dbReference type="RefSeq" id="XP_017903912.1">
    <property type="nucleotide sequence ID" value="XM_018048423.1"/>
</dbReference>
<feature type="region of interest" description="Disordered" evidence="8">
    <location>
        <begin position="299"/>
        <end position="379"/>
    </location>
</feature>
<evidence type="ECO:0000256" key="2">
    <source>
        <dbReference type="ARBA" id="ARBA00022658"/>
    </source>
</evidence>
<reference evidence="13 14" key="1">
    <citation type="submission" date="2016-04" db="EMBL/GenBank/DDBJ databases">
        <title>Polished mammalian reference genomes with single-molecule sequencing and chromosome conformation capture applied to the Capra hircus genome.</title>
        <authorList>
            <person name="Bickhart D.M."/>
            <person name="Koren S."/>
            <person name="Rosen B."/>
            <person name="Hastie A."/>
            <person name="Liachko I."/>
            <person name="Sullivan S.T."/>
            <person name="Burton J."/>
            <person name="Sayre B.L."/>
            <person name="Huson H.J."/>
            <person name="Lee J."/>
            <person name="Lam E."/>
            <person name="Kelley C.M."/>
            <person name="Hutchison J.L."/>
            <person name="Zhou Y."/>
            <person name="Sun J."/>
            <person name="Crisa A."/>
            <person name="Schwartz J.C."/>
            <person name="Hammond J.A."/>
            <person name="Schroeder S.G."/>
            <person name="Liu G.E."/>
            <person name="Dunham M."/>
            <person name="Shendure J."/>
            <person name="Sonstegard T.S."/>
            <person name="Phillippy A.M."/>
            <person name="Van Tassell C.P."/>
            <person name="Smith T.P."/>
        </authorList>
    </citation>
    <scope>NUCLEOTIDE SEQUENCE [LARGE SCALE GENOMIC DNA]</scope>
</reference>
<dbReference type="SMART" id="SM00233">
    <property type="entry name" value="PH"/>
    <property type="match status" value="2"/>
</dbReference>
<feature type="compositionally biased region" description="Polar residues" evidence="8">
    <location>
        <begin position="412"/>
        <end position="422"/>
    </location>
</feature>
<evidence type="ECO:0000256" key="3">
    <source>
        <dbReference type="ARBA" id="ARBA00022707"/>
    </source>
</evidence>
<dbReference type="PROSITE" id="PS50898">
    <property type="entry name" value="RBD"/>
    <property type="match status" value="1"/>
</dbReference>
<dbReference type="Ensembl" id="ENSCHIT00000026386.1">
    <property type="protein sequence ID" value="ENSCHIP00000018571.1"/>
    <property type="gene ID" value="ENSCHIG00000017920.1"/>
</dbReference>
<dbReference type="CDD" id="cd01230">
    <property type="entry name" value="PH1_Tiam1_2"/>
    <property type="match status" value="1"/>
</dbReference>
<dbReference type="GO" id="GO:0010717">
    <property type="term" value="P:regulation of epithelial to mesenchymal transition"/>
    <property type="evidence" value="ECO:0007669"/>
    <property type="project" value="Ensembl"/>
</dbReference>
<dbReference type="GO" id="GO:0019900">
    <property type="term" value="F:kinase binding"/>
    <property type="evidence" value="ECO:0007669"/>
    <property type="project" value="Ensembl"/>
</dbReference>
<dbReference type="RefSeq" id="XP_017904017.1">
    <property type="nucleotide sequence ID" value="XM_018048528.1"/>
</dbReference>
<keyword evidence="3" id="KW-0519">Myristate</keyword>
<feature type="region of interest" description="Disordered" evidence="8">
    <location>
        <begin position="1456"/>
        <end position="1481"/>
    </location>
</feature>
<dbReference type="InterPro" id="IPR036034">
    <property type="entry name" value="PDZ_sf"/>
</dbReference>
<feature type="region of interest" description="Disordered" evidence="8">
    <location>
        <begin position="24"/>
        <end position="70"/>
    </location>
</feature>
<dbReference type="FunFam" id="1.20.900.10:FF:000012">
    <property type="entry name" value="T cell lymphoma invasion and metastasis 1"/>
    <property type="match status" value="1"/>
</dbReference>
<dbReference type="GO" id="GO:0005886">
    <property type="term" value="C:plasma membrane"/>
    <property type="evidence" value="ECO:0007669"/>
    <property type="project" value="Ensembl"/>
</dbReference>
<dbReference type="CDD" id="cd01255">
    <property type="entry name" value="PH2_Tiam1_2"/>
    <property type="match status" value="1"/>
</dbReference>
<dbReference type="STRING" id="9925.ENSCHIP00000018553"/>
<keyword evidence="4" id="KW-0677">Repeat</keyword>
<dbReference type="GeneTree" id="ENSGT00940000156294"/>
<feature type="domain" description="PDZ" evidence="11">
    <location>
        <begin position="845"/>
        <end position="899"/>
    </location>
</feature>
<evidence type="ECO:0000256" key="1">
    <source>
        <dbReference type="ARBA" id="ARBA00022553"/>
    </source>
</evidence>
<dbReference type="FunFam" id="2.30.29.30:FF:000065">
    <property type="entry name" value="T cell lymphoma invasion and metastasis 1"/>
    <property type="match status" value="1"/>
</dbReference>
<dbReference type="PROSITE" id="PS50003">
    <property type="entry name" value="PH_DOMAIN"/>
    <property type="match status" value="1"/>
</dbReference>
<dbReference type="Gene3D" id="2.30.29.30">
    <property type="entry name" value="Pleckstrin-homology domain (PH domain)/Phosphotyrosine-binding domain (PTB)"/>
    <property type="match status" value="2"/>
</dbReference>
<feature type="compositionally biased region" description="Polar residues" evidence="8">
    <location>
        <begin position="348"/>
        <end position="359"/>
    </location>
</feature>
<feature type="coiled-coil region" evidence="7">
    <location>
        <begin position="553"/>
        <end position="580"/>
    </location>
</feature>
<feature type="compositionally biased region" description="Basic residues" evidence="8">
    <location>
        <begin position="24"/>
        <end position="49"/>
    </location>
</feature>
<feature type="compositionally biased region" description="Polar residues" evidence="8">
    <location>
        <begin position="300"/>
        <end position="313"/>
    </location>
</feature>
<keyword evidence="1" id="KW-0597">Phosphoprotein</keyword>
<organism evidence="13 14">
    <name type="scientific">Capra hircus</name>
    <name type="common">Goat</name>
    <dbReference type="NCBI Taxonomy" id="9925"/>
    <lineage>
        <taxon>Eukaryota</taxon>
        <taxon>Metazoa</taxon>
        <taxon>Chordata</taxon>
        <taxon>Craniata</taxon>
        <taxon>Vertebrata</taxon>
        <taxon>Euteleostomi</taxon>
        <taxon>Mammalia</taxon>
        <taxon>Eutheria</taxon>
        <taxon>Laurasiatheria</taxon>
        <taxon>Artiodactyla</taxon>
        <taxon>Ruminantia</taxon>
        <taxon>Pecora</taxon>
        <taxon>Bovidae</taxon>
        <taxon>Caprinae</taxon>
        <taxon>Capra</taxon>
    </lineage>
</organism>
<protein>
    <submittedName>
        <fullName evidence="13">TIAM Rac1 associated GEF 1</fullName>
    </submittedName>
</protein>
<dbReference type="SUPFAM" id="SSF48065">
    <property type="entry name" value="DBL homology domain (DH-domain)"/>
    <property type="match status" value="1"/>
</dbReference>
<dbReference type="InterPro" id="IPR040655">
    <property type="entry name" value="TIAM1_CC-Ex"/>
</dbReference>
<evidence type="ECO:0000256" key="7">
    <source>
        <dbReference type="SAM" id="Coils"/>
    </source>
</evidence>
<evidence type="ECO:0000256" key="8">
    <source>
        <dbReference type="SAM" id="MobiDB-lite"/>
    </source>
</evidence>